<evidence type="ECO:0000256" key="1">
    <source>
        <dbReference type="ARBA" id="ARBA00009493"/>
    </source>
</evidence>
<evidence type="ECO:0000313" key="10">
    <source>
        <dbReference type="EMBL" id="QWO71403.1"/>
    </source>
</evidence>
<dbReference type="EC" id="2.7.7.6" evidence="2"/>
<sequence>MNRFYNKMHRHLVNLLKLSQFFIRHNHSESVINNRNNVAEEHSIKDTNELIKNYDIGWSQEYKNLNEMLGLKGLNISKHLDINKIKYLVFSLTNNIYSLNRKKVGDIYEKDIFYSLSLVVSDLKSLENNKYLYDKIICNLKNNSSLIREGGILDLYYVSSSKLDPKIKEGFRFNSGFTFSKSLIPSISEVINLNKSINNNKLIVNIYIFSCDTFFREYLTSDLLLINNLNRSQNMKLWGYPILIIEDMNLPTVTYLFKERGINIHGMSITRRHLLSPLEKNLSNFLYVTDLDDTIKNSHLYFTDEVFSSKKIDFQLYKEISKIQEYNLNKRSAILKEIESTVNLISSNSEDNSFKKNKKLLYLQYKLQNLENNSMNSLVLVLILRNHIFELEKLINERKGSHKDLLSLHSQIKLEVDELVKEHDNDQIILEKLHTRVEKLDLEILKLDKIIKRKHKAVNDNKIINQENKQQRKIAAKNNKLSKSLNKKLKSNLVETNKLNEKLTKNLQLLTNKEKLKKESQDILEDTQKKDLSLKMEIENKKRDHKNSEINLRDSNEELEKMNQNLNFISNLPFSKDFVNNINNRSRKGCLIKSDFFSNKDNFGKRKFSTLNNHKRCSLGSPYSEGDHRKYSIISRYILKNVYLITNNVGPTRLLRTVSTLPSVGVDGSFLAKIVQNIKVIEDWDGERESDCINPRDSVGRGLGQIITEIMTNPIYVKIGQILSSSKLKNNREKQLHIEETLKFFWNQELNKIFEGKKSLFSNSIGIQILTESISALDRVLNIIKSDRRYLKNKAYRNHIMLTENGIIVSIVLSNTIPHLMKYQSNQNIATLFYRLGKELHTNLLNIEWHKYNNTYKDTELSAVEINYSVELNKNKFEFKKGLSKDQFSLRLNEILGTISSNDYFKLGCDLAEIVSENSNLFKFMNVPNEDNTVQRIIVPDIGLDDKIVKLLGVDTEKLVMICEPSKWDVSIIDSDRYIINEYGGFLLNSINKNDFISKSQKNSGATKLDNLKIIDTINYLGSIPFEINTQVLKHIMSLIVATEREPLLYNQEKLNELIKLNIHPNTKDIYNLNLSKKFGEVEEIQKHNSQFYSDKTIITNALLFSSWCDSSQDNKIYFNYFIDWRGRVYTDTSYLSFQGSELARSLLLFKGGEVLTERGVEHLKIYTANCYGHDKKSYNERLDWTNKNLEKIISAPNLLNLKFECDLSDLPYDQGTKTREFYNFMLKADEPFLFLSCCLELKNYYADPTHFVSKLPIYLDATCNGLQHLSAMINDTCLARYVNILHSNKDEIPKDVYNHMISYVKDKIQGYIKEDFSLAILENININRKFIKPGIMKISYGTTTRGITEQLRKDHFRQLDLVKGKKLTFLLINNEFNNTKFDIYLNFKQLHALAKAIHSVLYEVFPNLTILVKYLKDMNKLLKGLKLPAIWLTPAGLIIEQNYRPFISRELTTSILGKRRSITLREFDYTGIDLRRQNNAIVPNVVHSFDASNIALLVENISSSFSENQINLLTIHDCFATNANDVDDMILKVKLAFISLYSDKLFIDGYHNFILDFICKSGFHLIEKEYKGEKIKQVQTDTANFPIPKKPLFTSNKDLRFNLLGAQYFIN</sequence>
<evidence type="ECO:0000256" key="4">
    <source>
        <dbReference type="ARBA" id="ARBA00022679"/>
    </source>
</evidence>
<organism evidence="10">
    <name type="scientific">Termitomyces sp. K1Aa</name>
    <dbReference type="NCBI Taxonomy" id="2724994"/>
    <lineage>
        <taxon>Eukaryota</taxon>
        <taxon>Fungi</taxon>
        <taxon>Dikarya</taxon>
        <taxon>Basidiomycota</taxon>
        <taxon>Agaricomycotina</taxon>
        <taxon>Agaricomycetes</taxon>
        <taxon>Agaricomycetidae</taxon>
        <taxon>Agaricales</taxon>
        <taxon>Tricholomatineae</taxon>
        <taxon>Lyophyllaceae</taxon>
        <taxon>Termitomyces</taxon>
    </lineage>
</organism>
<evidence type="ECO:0000256" key="2">
    <source>
        <dbReference type="ARBA" id="ARBA00012418"/>
    </source>
</evidence>
<geneLocation type="plasmid" evidence="10">
    <name>pK1Aa_3</name>
</geneLocation>
<dbReference type="PANTHER" id="PTHR10102">
    <property type="entry name" value="DNA-DIRECTED RNA POLYMERASE, MITOCHONDRIAL"/>
    <property type="match status" value="1"/>
</dbReference>
<keyword evidence="5" id="KW-0548">Nucleotidyltransferase</keyword>
<dbReference type="PROSITE" id="PS00900">
    <property type="entry name" value="RNA_POL_PHAGE_1"/>
    <property type="match status" value="1"/>
</dbReference>
<evidence type="ECO:0000259" key="9">
    <source>
        <dbReference type="Pfam" id="PF00940"/>
    </source>
</evidence>
<keyword evidence="6" id="KW-0804">Transcription</keyword>
<dbReference type="GO" id="GO:0034245">
    <property type="term" value="C:mitochondrial DNA-directed RNA polymerase complex"/>
    <property type="evidence" value="ECO:0007669"/>
    <property type="project" value="TreeGrafter"/>
</dbReference>
<proteinExistence type="inferred from homology"/>
<comment type="catalytic activity">
    <reaction evidence="7">
        <text>RNA(n) + a ribonucleoside 5'-triphosphate = RNA(n+1) + diphosphate</text>
        <dbReference type="Rhea" id="RHEA:21248"/>
        <dbReference type="Rhea" id="RHEA-COMP:14527"/>
        <dbReference type="Rhea" id="RHEA-COMP:17342"/>
        <dbReference type="ChEBI" id="CHEBI:33019"/>
        <dbReference type="ChEBI" id="CHEBI:61557"/>
        <dbReference type="ChEBI" id="CHEBI:140395"/>
        <dbReference type="EC" id="2.7.7.6"/>
    </reaction>
</comment>
<evidence type="ECO:0000256" key="5">
    <source>
        <dbReference type="ARBA" id="ARBA00022695"/>
    </source>
</evidence>
<dbReference type="InterPro" id="IPR002092">
    <property type="entry name" value="DNA-dir_Rpol_phage-type"/>
</dbReference>
<dbReference type="InterPro" id="IPR046950">
    <property type="entry name" value="DNA-dir_Rpol_C_phage-type"/>
</dbReference>
<dbReference type="EMBL" id="MW874137">
    <property type="protein sequence ID" value="QWO71403.1"/>
    <property type="molecule type" value="Genomic_DNA"/>
</dbReference>
<evidence type="ECO:0000256" key="8">
    <source>
        <dbReference type="SAM" id="Coils"/>
    </source>
</evidence>
<dbReference type="Gene3D" id="1.10.287.280">
    <property type="match status" value="1"/>
</dbReference>
<name>A0A8H2S9V0_9AGAR</name>
<keyword evidence="8" id="KW-0175">Coiled coil</keyword>
<geneLocation type="mitochondrion" evidence="10"/>
<dbReference type="InterPro" id="IPR043502">
    <property type="entry name" value="DNA/RNA_pol_sf"/>
</dbReference>
<dbReference type="GO" id="GO:0006390">
    <property type="term" value="P:mitochondrial transcription"/>
    <property type="evidence" value="ECO:0007669"/>
    <property type="project" value="TreeGrafter"/>
</dbReference>
<comment type="similarity">
    <text evidence="1">Belongs to the phage and mitochondrial RNA polymerase family.</text>
</comment>
<reference evidence="10" key="1">
    <citation type="submission" date="2021-04" db="EMBL/GenBank/DDBJ databases">
        <title>Transfer of mitochondrial tRNA genes to linear plasmids in fungi facilitates loss of such genes from mitochondrial DNA.</title>
        <authorList>
            <person name="Nieuwenhuis M."/>
            <person name="Groeneveld J."/>
            <person name="Aanen D.K."/>
        </authorList>
    </citation>
    <scope>NUCLEOTIDE SEQUENCE</scope>
    <source>
        <plasmid evidence="10">pK1Aa_3</plasmid>
    </source>
</reference>
<dbReference type="SUPFAM" id="SSF56672">
    <property type="entry name" value="DNA/RNA polymerases"/>
    <property type="match status" value="1"/>
</dbReference>
<dbReference type="Pfam" id="PF00940">
    <property type="entry name" value="RNA_pol"/>
    <property type="match status" value="1"/>
</dbReference>
<keyword evidence="4" id="KW-0808">Transferase</keyword>
<accession>A0A8H2S9V0</accession>
<evidence type="ECO:0000256" key="7">
    <source>
        <dbReference type="ARBA" id="ARBA00048552"/>
    </source>
</evidence>
<dbReference type="Gene3D" id="1.10.150.20">
    <property type="entry name" value="5' to 3' exonuclease, C-terminal subdomain"/>
    <property type="match status" value="1"/>
</dbReference>
<keyword evidence="10" id="KW-0496">Mitochondrion</keyword>
<dbReference type="PANTHER" id="PTHR10102:SF0">
    <property type="entry name" value="DNA-DIRECTED RNA POLYMERASE, MITOCHONDRIAL"/>
    <property type="match status" value="1"/>
</dbReference>
<dbReference type="GO" id="GO:0003899">
    <property type="term" value="F:DNA-directed RNA polymerase activity"/>
    <property type="evidence" value="ECO:0007669"/>
    <property type="project" value="UniProtKB-EC"/>
</dbReference>
<feature type="coiled-coil region" evidence="8">
    <location>
        <begin position="486"/>
        <end position="572"/>
    </location>
</feature>
<evidence type="ECO:0000256" key="3">
    <source>
        <dbReference type="ARBA" id="ARBA00022478"/>
    </source>
</evidence>
<gene>
    <name evidence="10" type="primary">rpo</name>
</gene>
<evidence type="ECO:0000256" key="6">
    <source>
        <dbReference type="ARBA" id="ARBA00023163"/>
    </source>
</evidence>
<dbReference type="GO" id="GO:0003677">
    <property type="term" value="F:DNA binding"/>
    <property type="evidence" value="ECO:0007669"/>
    <property type="project" value="InterPro"/>
</dbReference>
<keyword evidence="10" id="KW-0614">Plasmid</keyword>
<feature type="domain" description="DNA-directed RNA polymerase C-terminal" evidence="9">
    <location>
        <begin position="1156"/>
        <end position="1556"/>
    </location>
</feature>
<protein>
    <recommendedName>
        <fullName evidence="2">DNA-directed RNA polymerase</fullName>
        <ecNumber evidence="2">2.7.7.6</ecNumber>
    </recommendedName>
</protein>
<keyword evidence="3" id="KW-0240">DNA-directed RNA polymerase</keyword>